<organism evidence="1 2">
    <name type="scientific">Micromonospora polyrhachis</name>
    <dbReference type="NCBI Taxonomy" id="1282883"/>
    <lineage>
        <taxon>Bacteria</taxon>
        <taxon>Bacillati</taxon>
        <taxon>Actinomycetota</taxon>
        <taxon>Actinomycetes</taxon>
        <taxon>Micromonosporales</taxon>
        <taxon>Micromonosporaceae</taxon>
        <taxon>Micromonospora</taxon>
    </lineage>
</organism>
<proteinExistence type="predicted"/>
<dbReference type="AlphaFoldDB" id="A0A7W7SPH0"/>
<accession>A0A7W7SPH0</accession>
<comment type="caution">
    <text evidence="1">The sequence shown here is derived from an EMBL/GenBank/DDBJ whole genome shotgun (WGS) entry which is preliminary data.</text>
</comment>
<gene>
    <name evidence="1" type="ORF">FHR38_002286</name>
</gene>
<keyword evidence="2" id="KW-1185">Reference proteome</keyword>
<evidence type="ECO:0000313" key="1">
    <source>
        <dbReference type="EMBL" id="MBB4958553.1"/>
    </source>
</evidence>
<dbReference type="EMBL" id="JACHJW010000001">
    <property type="protein sequence ID" value="MBB4958553.1"/>
    <property type="molecule type" value="Genomic_DNA"/>
</dbReference>
<name>A0A7W7SPH0_9ACTN</name>
<reference evidence="1 2" key="1">
    <citation type="submission" date="2020-08" db="EMBL/GenBank/DDBJ databases">
        <title>Sequencing the genomes of 1000 actinobacteria strains.</title>
        <authorList>
            <person name="Klenk H.-P."/>
        </authorList>
    </citation>
    <scope>NUCLEOTIDE SEQUENCE [LARGE SCALE GENOMIC DNA]</scope>
    <source>
        <strain evidence="1 2">DSM 45886</strain>
    </source>
</reference>
<evidence type="ECO:0000313" key="2">
    <source>
        <dbReference type="Proteomes" id="UP000578819"/>
    </source>
</evidence>
<protein>
    <submittedName>
        <fullName evidence="1">Uncharacterized protein</fullName>
    </submittedName>
</protein>
<sequence>MIGARIDRFGAGHVARAGAGMRAGLVSPAVLIGGMK</sequence>
<dbReference type="Proteomes" id="UP000578819">
    <property type="component" value="Unassembled WGS sequence"/>
</dbReference>